<evidence type="ECO:0000313" key="1">
    <source>
        <dbReference type="EMBL" id="POM69656.1"/>
    </source>
</evidence>
<proteinExistence type="predicted"/>
<evidence type="ECO:0000313" key="2">
    <source>
        <dbReference type="Proteomes" id="UP000237271"/>
    </source>
</evidence>
<dbReference type="OrthoDB" id="129314at2759"/>
<sequence length="118" mass="14080">MQMRELMSQQFAFQQQVLSQQNQARLPQQKKGDPPAFKGNASEDLELWIFSTEQYYAQYREEMLHNSSEFVDTIFANLGTIAKTWFRDFKLFLPPGQPATWKLFKAKIRERFCDRDFE</sequence>
<dbReference type="Proteomes" id="UP000237271">
    <property type="component" value="Unassembled WGS sequence"/>
</dbReference>
<keyword evidence="2" id="KW-1185">Reference proteome</keyword>
<gene>
    <name evidence="1" type="ORF">PHPALM_14044</name>
</gene>
<reference evidence="1 2" key="1">
    <citation type="journal article" date="2017" name="Genome Biol. Evol.">
        <title>Phytophthora megakarya and P. palmivora, closely related causal agents of cacao black pod rot, underwent increases in genome sizes and gene numbers by different mechanisms.</title>
        <authorList>
            <person name="Ali S.S."/>
            <person name="Shao J."/>
            <person name="Lary D.J."/>
            <person name="Kronmiller B."/>
            <person name="Shen D."/>
            <person name="Strem M.D."/>
            <person name="Amoako-Attah I."/>
            <person name="Akrofi A.Y."/>
            <person name="Begoude B.A."/>
            <person name="Ten Hoopen G.M."/>
            <person name="Coulibaly K."/>
            <person name="Kebe B.I."/>
            <person name="Melnick R.L."/>
            <person name="Guiltinan M.J."/>
            <person name="Tyler B.M."/>
            <person name="Meinhardt L.W."/>
            <person name="Bailey B.A."/>
        </authorList>
    </citation>
    <scope>NUCLEOTIDE SEQUENCE [LARGE SCALE GENOMIC DNA]</scope>
    <source>
        <strain evidence="2">sbr112.9</strain>
    </source>
</reference>
<dbReference type="AlphaFoldDB" id="A0A2P4XVS5"/>
<comment type="caution">
    <text evidence="1">The sequence shown here is derived from an EMBL/GenBank/DDBJ whole genome shotgun (WGS) entry which is preliminary data.</text>
</comment>
<organism evidence="1 2">
    <name type="scientific">Phytophthora palmivora</name>
    <dbReference type="NCBI Taxonomy" id="4796"/>
    <lineage>
        <taxon>Eukaryota</taxon>
        <taxon>Sar</taxon>
        <taxon>Stramenopiles</taxon>
        <taxon>Oomycota</taxon>
        <taxon>Peronosporomycetes</taxon>
        <taxon>Peronosporales</taxon>
        <taxon>Peronosporaceae</taxon>
        <taxon>Phytophthora</taxon>
    </lineage>
</organism>
<evidence type="ECO:0008006" key="3">
    <source>
        <dbReference type="Google" id="ProtNLM"/>
    </source>
</evidence>
<dbReference type="EMBL" id="NCKW01007833">
    <property type="protein sequence ID" value="POM69656.1"/>
    <property type="molecule type" value="Genomic_DNA"/>
</dbReference>
<accession>A0A2P4XVS5</accession>
<name>A0A2P4XVS5_9STRA</name>
<protein>
    <recommendedName>
        <fullName evidence="3">Retrotransposon gag domain-containing protein</fullName>
    </recommendedName>
</protein>